<dbReference type="SUPFAM" id="SSF103473">
    <property type="entry name" value="MFS general substrate transporter"/>
    <property type="match status" value="1"/>
</dbReference>
<feature type="transmembrane region" description="Helical" evidence="5">
    <location>
        <begin position="253"/>
        <end position="273"/>
    </location>
</feature>
<dbReference type="AlphaFoldDB" id="A0A7S2RUP5"/>
<evidence type="ECO:0000256" key="2">
    <source>
        <dbReference type="ARBA" id="ARBA00022692"/>
    </source>
</evidence>
<accession>A0A7S2RUP5</accession>
<dbReference type="InterPro" id="IPR011701">
    <property type="entry name" value="MFS"/>
</dbReference>
<feature type="transmembrane region" description="Helical" evidence="5">
    <location>
        <begin position="211"/>
        <end position="232"/>
    </location>
</feature>
<keyword evidence="3 5" id="KW-1133">Transmembrane helix</keyword>
<evidence type="ECO:0000256" key="5">
    <source>
        <dbReference type="SAM" id="Phobius"/>
    </source>
</evidence>
<feature type="transmembrane region" description="Helical" evidence="5">
    <location>
        <begin position="361"/>
        <end position="381"/>
    </location>
</feature>
<gene>
    <name evidence="6" type="ORF">QSP1433_LOCUS7228</name>
</gene>
<dbReference type="PANTHER" id="PTHR23510:SF64">
    <property type="entry name" value="INNER MEMBRANE TRANSPORT PROTEIN YAJR"/>
    <property type="match status" value="1"/>
</dbReference>
<dbReference type="InterPro" id="IPR036259">
    <property type="entry name" value="MFS_trans_sf"/>
</dbReference>
<dbReference type="PANTHER" id="PTHR23510">
    <property type="entry name" value="INNER MEMBRANE TRANSPORT PROTEIN YAJR"/>
    <property type="match status" value="1"/>
</dbReference>
<name>A0A7S2RUP5_9STRA</name>
<evidence type="ECO:0008006" key="7">
    <source>
        <dbReference type="Google" id="ProtNLM"/>
    </source>
</evidence>
<dbReference type="Gene3D" id="1.20.1250.20">
    <property type="entry name" value="MFS general substrate transporter like domains"/>
    <property type="match status" value="1"/>
</dbReference>
<feature type="transmembrane region" description="Helical" evidence="5">
    <location>
        <begin position="302"/>
        <end position="320"/>
    </location>
</feature>
<feature type="transmembrane region" description="Helical" evidence="5">
    <location>
        <begin position="105"/>
        <end position="125"/>
    </location>
</feature>
<dbReference type="GO" id="GO:0022857">
    <property type="term" value="F:transmembrane transporter activity"/>
    <property type="evidence" value="ECO:0007669"/>
    <property type="project" value="InterPro"/>
</dbReference>
<keyword evidence="2 5" id="KW-0812">Transmembrane</keyword>
<feature type="transmembrane region" description="Helical" evidence="5">
    <location>
        <begin position="332"/>
        <end position="349"/>
    </location>
</feature>
<evidence type="ECO:0000256" key="1">
    <source>
        <dbReference type="ARBA" id="ARBA00004141"/>
    </source>
</evidence>
<dbReference type="InterPro" id="IPR051068">
    <property type="entry name" value="MFS_Domain-Containing_Protein"/>
</dbReference>
<feature type="transmembrane region" description="Helical" evidence="5">
    <location>
        <begin position="72"/>
        <end position="93"/>
    </location>
</feature>
<dbReference type="Pfam" id="PF07690">
    <property type="entry name" value="MFS_1"/>
    <property type="match status" value="1"/>
</dbReference>
<keyword evidence="4 5" id="KW-0472">Membrane</keyword>
<dbReference type="GO" id="GO:0016020">
    <property type="term" value="C:membrane"/>
    <property type="evidence" value="ECO:0007669"/>
    <property type="project" value="UniProtKB-SubCell"/>
</dbReference>
<comment type="subcellular location">
    <subcellularLocation>
        <location evidence="1">Membrane</location>
        <topology evidence="1">Multi-pass membrane protein</topology>
    </subcellularLocation>
</comment>
<sequence>MPQVVYPSTFEVEFGRSNAAVEGTVDFNDEKRRPSSWNLFLVRLYTFLLGVSMTIVFTTATSYTDFVGVQSAVFPGLMIGLVPLASGLSSVPWGWVMNRFGFKTAFIAALACGGLGSVLYALAGVAQSPSLMLVGRLLLGVAGPDNLYVEHHALTLGKQVKSVEMNTTWAVATLGFGFGPLLSAGISWMFGNLGTASATFNTMTIPGWTSAILYGIAVLMYIGTFTCPNLEVQKEFKLMSLRRAATSQPSISFWKDLTLLVVLFSAFAGGVGVSGLETRTALIAEAPISDVTAWAWNETYSGLYLSTFFSLIALGSWMGGHKLHEIQLSDRFIVLYSLIACTVSCIFLFDFGFKDKLTTIFLWSAGVGTLGLFVCIVRSYLVALGVKLCPTDQVSNYSSMLTLFSSFGRFAGPMAASYIGNGHLDLRIQFSK</sequence>
<organism evidence="6">
    <name type="scientific">Mucochytrium quahogii</name>
    <dbReference type="NCBI Taxonomy" id="96639"/>
    <lineage>
        <taxon>Eukaryota</taxon>
        <taxon>Sar</taxon>
        <taxon>Stramenopiles</taxon>
        <taxon>Bigyra</taxon>
        <taxon>Labyrinthulomycetes</taxon>
        <taxon>Thraustochytrida</taxon>
        <taxon>Thraustochytriidae</taxon>
        <taxon>Mucochytrium</taxon>
    </lineage>
</organism>
<feature type="transmembrane region" description="Helical" evidence="5">
    <location>
        <begin position="40"/>
        <end position="60"/>
    </location>
</feature>
<reference evidence="6" key="1">
    <citation type="submission" date="2021-01" db="EMBL/GenBank/DDBJ databases">
        <authorList>
            <person name="Corre E."/>
            <person name="Pelletier E."/>
            <person name="Niang G."/>
            <person name="Scheremetjew M."/>
            <person name="Finn R."/>
            <person name="Kale V."/>
            <person name="Holt S."/>
            <person name="Cochrane G."/>
            <person name="Meng A."/>
            <person name="Brown T."/>
            <person name="Cohen L."/>
        </authorList>
    </citation>
    <scope>NUCLEOTIDE SEQUENCE</scope>
    <source>
        <strain evidence="6">NY070348D</strain>
    </source>
</reference>
<protein>
    <recommendedName>
        <fullName evidence="7">Major facilitator superfamily (MFS) profile domain-containing protein</fullName>
    </recommendedName>
</protein>
<evidence type="ECO:0000256" key="4">
    <source>
        <dbReference type="ARBA" id="ARBA00023136"/>
    </source>
</evidence>
<proteinExistence type="predicted"/>
<evidence type="ECO:0000256" key="3">
    <source>
        <dbReference type="ARBA" id="ARBA00022989"/>
    </source>
</evidence>
<dbReference type="EMBL" id="HBHK01011540">
    <property type="protein sequence ID" value="CAD9681295.1"/>
    <property type="molecule type" value="Transcribed_RNA"/>
</dbReference>
<feature type="transmembrane region" description="Helical" evidence="5">
    <location>
        <begin position="169"/>
        <end position="191"/>
    </location>
</feature>
<evidence type="ECO:0000313" key="6">
    <source>
        <dbReference type="EMBL" id="CAD9681295.1"/>
    </source>
</evidence>